<evidence type="ECO:0000256" key="3">
    <source>
        <dbReference type="ARBA" id="ARBA00022448"/>
    </source>
</evidence>
<gene>
    <name evidence="9" type="ORF">Vbra_23360</name>
</gene>
<evidence type="ECO:0000256" key="8">
    <source>
        <dbReference type="ARBA" id="ARBA00023136"/>
    </source>
</evidence>
<comment type="similarity">
    <text evidence="2">Belongs to the sideroflexin family.</text>
</comment>
<evidence type="ECO:0000256" key="6">
    <source>
        <dbReference type="ARBA" id="ARBA00022989"/>
    </source>
</evidence>
<reference evidence="9 10" key="1">
    <citation type="submission" date="2014-11" db="EMBL/GenBank/DDBJ databases">
        <authorList>
            <person name="Zhu J."/>
            <person name="Qi W."/>
            <person name="Song R."/>
        </authorList>
    </citation>
    <scope>NUCLEOTIDE SEQUENCE [LARGE SCALE GENOMIC DNA]</scope>
</reference>
<name>A0A0G4E9M2_VITBC</name>
<evidence type="ECO:0000256" key="5">
    <source>
        <dbReference type="ARBA" id="ARBA00022970"/>
    </source>
</evidence>
<dbReference type="PhylomeDB" id="A0A0G4E9M2"/>
<keyword evidence="6" id="KW-1133">Transmembrane helix</keyword>
<comment type="subcellular location">
    <subcellularLocation>
        <location evidence="1">Mitochondrion membrane</location>
        <topology evidence="1">Multi-pass membrane protein</topology>
    </subcellularLocation>
</comment>
<keyword evidence="4" id="KW-0812">Transmembrane</keyword>
<evidence type="ECO:0000256" key="1">
    <source>
        <dbReference type="ARBA" id="ARBA00004225"/>
    </source>
</evidence>
<protein>
    <submittedName>
        <fullName evidence="9">Uncharacterized protein</fullName>
    </submittedName>
</protein>
<dbReference type="Pfam" id="PF03820">
    <property type="entry name" value="SFXNs"/>
    <property type="match status" value="1"/>
</dbReference>
<dbReference type="OrthoDB" id="6608471at2759"/>
<proteinExistence type="inferred from homology"/>
<keyword evidence="7" id="KW-0496">Mitochondrion</keyword>
<organism evidence="9 10">
    <name type="scientific">Vitrella brassicaformis (strain CCMP3155)</name>
    <dbReference type="NCBI Taxonomy" id="1169540"/>
    <lineage>
        <taxon>Eukaryota</taxon>
        <taxon>Sar</taxon>
        <taxon>Alveolata</taxon>
        <taxon>Colpodellida</taxon>
        <taxon>Vitrellaceae</taxon>
        <taxon>Vitrella</taxon>
    </lineage>
</organism>
<keyword evidence="10" id="KW-1185">Reference proteome</keyword>
<dbReference type="EMBL" id="CDMY01000067">
    <property type="protein sequence ID" value="CEL92317.1"/>
    <property type="molecule type" value="Genomic_DNA"/>
</dbReference>
<dbReference type="VEuPathDB" id="CryptoDB:Vbra_23360"/>
<evidence type="ECO:0000256" key="4">
    <source>
        <dbReference type="ARBA" id="ARBA00022692"/>
    </source>
</evidence>
<keyword evidence="3" id="KW-0813">Transport</keyword>
<dbReference type="Proteomes" id="UP000041254">
    <property type="component" value="Unassembled WGS sequence"/>
</dbReference>
<dbReference type="InterPro" id="IPR004686">
    <property type="entry name" value="Mtc"/>
</dbReference>
<evidence type="ECO:0000313" key="9">
    <source>
        <dbReference type="EMBL" id="CEL92317.1"/>
    </source>
</evidence>
<dbReference type="GO" id="GO:0006865">
    <property type="term" value="P:amino acid transport"/>
    <property type="evidence" value="ECO:0007669"/>
    <property type="project" value="UniProtKB-KW"/>
</dbReference>
<accession>A0A0G4E9M2</accession>
<sequence length="101" mass="10874">MLLSGNRYVNQTYNALFNWANSNKSKDPSDEESDEGTANNLIAYGLATAVSVGLAVGLNEGLKRAKLSPGIRTVLQWVVSSAAVSGSLQCPNTHPLRWVLR</sequence>
<dbReference type="InParanoid" id="A0A0G4E9M2"/>
<evidence type="ECO:0000256" key="7">
    <source>
        <dbReference type="ARBA" id="ARBA00023128"/>
    </source>
</evidence>
<evidence type="ECO:0000256" key="2">
    <source>
        <dbReference type="ARBA" id="ARBA00005974"/>
    </source>
</evidence>
<dbReference type="GO" id="GO:0031966">
    <property type="term" value="C:mitochondrial membrane"/>
    <property type="evidence" value="ECO:0007669"/>
    <property type="project" value="UniProtKB-SubCell"/>
</dbReference>
<dbReference type="AlphaFoldDB" id="A0A0G4E9M2"/>
<keyword evidence="5" id="KW-0029">Amino-acid transport</keyword>
<dbReference type="GO" id="GO:0015075">
    <property type="term" value="F:monoatomic ion transmembrane transporter activity"/>
    <property type="evidence" value="ECO:0007669"/>
    <property type="project" value="InterPro"/>
</dbReference>
<evidence type="ECO:0000313" key="10">
    <source>
        <dbReference type="Proteomes" id="UP000041254"/>
    </source>
</evidence>
<keyword evidence="8" id="KW-0472">Membrane</keyword>